<name>A3IGP3_9CHRO</name>
<dbReference type="EMBL" id="AAXW01000001">
    <property type="protein sequence ID" value="EAZ94135.1"/>
    <property type="molecule type" value="Genomic_DNA"/>
</dbReference>
<gene>
    <name evidence="1" type="ORF">CY0110_09682</name>
</gene>
<reference evidence="1 2" key="1">
    <citation type="submission" date="2007-03" db="EMBL/GenBank/DDBJ databases">
        <authorList>
            <person name="Stal L."/>
            <person name="Ferriera S."/>
            <person name="Johnson J."/>
            <person name="Kravitz S."/>
            <person name="Beeson K."/>
            <person name="Sutton G."/>
            <person name="Rogers Y.-H."/>
            <person name="Friedman R."/>
            <person name="Frazier M."/>
            <person name="Venter J.C."/>
        </authorList>
    </citation>
    <scope>NUCLEOTIDE SEQUENCE [LARGE SCALE GENOMIC DNA]</scope>
    <source>
        <strain evidence="1 2">CCY0110</strain>
    </source>
</reference>
<evidence type="ECO:0000313" key="1">
    <source>
        <dbReference type="EMBL" id="EAZ94135.1"/>
    </source>
</evidence>
<dbReference type="OrthoDB" id="8239247at2"/>
<protein>
    <recommendedName>
        <fullName evidence="3">Fluorescence recovery protein (RFP)</fullName>
    </recommendedName>
</protein>
<organism evidence="1 2">
    <name type="scientific">Crocosphaera chwakensis CCY0110</name>
    <dbReference type="NCBI Taxonomy" id="391612"/>
    <lineage>
        <taxon>Bacteria</taxon>
        <taxon>Bacillati</taxon>
        <taxon>Cyanobacteriota</taxon>
        <taxon>Cyanophyceae</taxon>
        <taxon>Oscillatoriophycideae</taxon>
        <taxon>Chroococcales</taxon>
        <taxon>Aphanothecaceae</taxon>
        <taxon>Crocosphaera</taxon>
        <taxon>Crocosphaera chwakensis</taxon>
    </lineage>
</organism>
<dbReference type="RefSeq" id="WP_008272473.1">
    <property type="nucleotide sequence ID" value="NZ_AAXW01000001.1"/>
</dbReference>
<proteinExistence type="predicted"/>
<dbReference type="AlphaFoldDB" id="A3IGP3"/>
<evidence type="ECO:0000313" key="2">
    <source>
        <dbReference type="Proteomes" id="UP000003781"/>
    </source>
</evidence>
<evidence type="ECO:0008006" key="3">
    <source>
        <dbReference type="Google" id="ProtNLM"/>
    </source>
</evidence>
<comment type="caution">
    <text evidence="1">The sequence shown here is derived from an EMBL/GenBank/DDBJ whole genome shotgun (WGS) entry which is preliminary data.</text>
</comment>
<dbReference type="Proteomes" id="UP000003781">
    <property type="component" value="Unassembled WGS sequence"/>
</dbReference>
<dbReference type="Gene3D" id="6.10.140.1840">
    <property type="match status" value="1"/>
</dbReference>
<dbReference type="Pfam" id="PF18032">
    <property type="entry name" value="FRP"/>
    <property type="match status" value="1"/>
</dbReference>
<accession>A3IGP3</accession>
<dbReference type="eggNOG" id="ENOG5032S2M">
    <property type="taxonomic scope" value="Bacteria"/>
</dbReference>
<keyword evidence="2" id="KW-1185">Reference proteome</keyword>
<sequence>MKTNTQEWSQTDQKIAYEALTKAYARETEALIAEINQKASQVNHIDEIWALNDYLSSKRYNIDGKYDFRESASVFVLAQLVKEKWLTLDELTDLTPSTKAKVAALTKMS</sequence>
<dbReference type="InterPro" id="IPR053747">
    <property type="entry name" value="Fluoresc_Recovery_Reg"/>
</dbReference>
<dbReference type="GO" id="GO:0042651">
    <property type="term" value="C:thylakoid membrane"/>
    <property type="evidence" value="ECO:0007669"/>
    <property type="project" value="InterPro"/>
</dbReference>
<dbReference type="InterPro" id="IPR041601">
    <property type="entry name" value="FRP"/>
</dbReference>